<comment type="subunit">
    <text evidence="5">Binds ribosomal protein uS19.</text>
</comment>
<comment type="function">
    <text evidence="5">An accessory protein needed during the final step in the assembly of 30S ribosomal subunit, possibly for assembly of the head region. Essential for efficient processing of 16S rRNA. May be needed both before and after RbfA during the maturation of 16S rRNA. It has affinity for free ribosomal 30S subunits but not for 70S ribosomes.</text>
</comment>
<protein>
    <recommendedName>
        <fullName evidence="5">Ribosome maturation factor RimM</fullName>
    </recommendedName>
</protein>
<keyword evidence="4 5" id="KW-0143">Chaperone</keyword>
<evidence type="ECO:0000256" key="4">
    <source>
        <dbReference type="ARBA" id="ARBA00023186"/>
    </source>
</evidence>
<comment type="subcellular location">
    <subcellularLocation>
        <location evidence="5">Cytoplasm</location>
    </subcellularLocation>
</comment>
<dbReference type="RefSeq" id="WP_263037440.1">
    <property type="nucleotide sequence ID" value="NZ_JAOTPL010000005.1"/>
</dbReference>
<dbReference type="InterPro" id="IPR002676">
    <property type="entry name" value="RimM_N"/>
</dbReference>
<dbReference type="InterPro" id="IPR011961">
    <property type="entry name" value="RimM"/>
</dbReference>
<dbReference type="PANTHER" id="PTHR33692">
    <property type="entry name" value="RIBOSOME MATURATION FACTOR RIMM"/>
    <property type="match status" value="1"/>
</dbReference>
<dbReference type="InterPro" id="IPR009000">
    <property type="entry name" value="Transl_B-barrel_sf"/>
</dbReference>
<keyword evidence="1 5" id="KW-0963">Cytoplasm</keyword>
<evidence type="ECO:0000256" key="1">
    <source>
        <dbReference type="ARBA" id="ARBA00022490"/>
    </source>
</evidence>
<proteinExistence type="inferred from homology"/>
<keyword evidence="3 5" id="KW-0698">rRNA processing</keyword>
<evidence type="ECO:0000313" key="8">
    <source>
        <dbReference type="EMBL" id="MCU7693952.1"/>
    </source>
</evidence>
<dbReference type="Gene3D" id="2.30.30.240">
    <property type="entry name" value="PRC-barrel domain"/>
    <property type="match status" value="1"/>
</dbReference>
<dbReference type="Gene3D" id="2.40.30.60">
    <property type="entry name" value="RimM"/>
    <property type="match status" value="1"/>
</dbReference>
<dbReference type="AlphaFoldDB" id="A0AAE3IKG9"/>
<sequence>MTEYIHIGRIVASHGVHGDVVVVHSLGSRNNFKDVKALFVEQVKNSYIPHFISSATARDAEQTQVKLEGTDSKESAHRLIKKNVWITEADFNRIADKNAPISLLGYKIYNRQDLLGTVEEVIEQPHQVLLKTNFKNKEVLVPLHAGTLEAVDRKTKEVRVILPDGLLEIYLEN</sequence>
<dbReference type="GO" id="GO:0042274">
    <property type="term" value="P:ribosomal small subunit biogenesis"/>
    <property type="evidence" value="ECO:0007669"/>
    <property type="project" value="UniProtKB-UniRule"/>
</dbReference>
<dbReference type="HAMAP" id="MF_00014">
    <property type="entry name" value="Ribosome_mat_RimM"/>
    <property type="match status" value="1"/>
</dbReference>
<dbReference type="InterPro" id="IPR011033">
    <property type="entry name" value="PRC_barrel-like_sf"/>
</dbReference>
<dbReference type="GO" id="GO:0005737">
    <property type="term" value="C:cytoplasm"/>
    <property type="evidence" value="ECO:0007669"/>
    <property type="project" value="UniProtKB-SubCell"/>
</dbReference>
<evidence type="ECO:0000256" key="3">
    <source>
        <dbReference type="ARBA" id="ARBA00022552"/>
    </source>
</evidence>
<dbReference type="PANTHER" id="PTHR33692:SF1">
    <property type="entry name" value="RIBOSOME MATURATION FACTOR RIMM"/>
    <property type="match status" value="1"/>
</dbReference>
<name>A0AAE3IKG9_9BACT</name>
<dbReference type="Proteomes" id="UP001209317">
    <property type="component" value="Unassembled WGS sequence"/>
</dbReference>
<feature type="domain" description="Ribosome maturation factor RimM PRC barrel" evidence="7">
    <location>
        <begin position="102"/>
        <end position="166"/>
    </location>
</feature>
<dbReference type="InterPro" id="IPR036976">
    <property type="entry name" value="RimM_N_sf"/>
</dbReference>
<evidence type="ECO:0000256" key="5">
    <source>
        <dbReference type="HAMAP-Rule" id="MF_00014"/>
    </source>
</evidence>
<feature type="domain" description="RimM N-terminal" evidence="6">
    <location>
        <begin position="7"/>
        <end position="89"/>
    </location>
</feature>
<evidence type="ECO:0000313" key="9">
    <source>
        <dbReference type="Proteomes" id="UP001209317"/>
    </source>
</evidence>
<comment type="similarity">
    <text evidence="5">Belongs to the RimM family.</text>
</comment>
<keyword evidence="9" id="KW-1185">Reference proteome</keyword>
<evidence type="ECO:0000259" key="6">
    <source>
        <dbReference type="Pfam" id="PF01782"/>
    </source>
</evidence>
<comment type="domain">
    <text evidence="5">The PRC barrel domain binds ribosomal protein uS19.</text>
</comment>
<keyword evidence="2 5" id="KW-0690">Ribosome biogenesis</keyword>
<dbReference type="SUPFAM" id="SSF50346">
    <property type="entry name" value="PRC-barrel domain"/>
    <property type="match status" value="1"/>
</dbReference>
<dbReference type="GO" id="GO:0006364">
    <property type="term" value="P:rRNA processing"/>
    <property type="evidence" value="ECO:0007669"/>
    <property type="project" value="UniProtKB-UniRule"/>
</dbReference>
<organism evidence="8 9">
    <name type="scientific">Haoranjiania flava</name>
    <dbReference type="NCBI Taxonomy" id="1856322"/>
    <lineage>
        <taxon>Bacteria</taxon>
        <taxon>Pseudomonadati</taxon>
        <taxon>Bacteroidota</taxon>
        <taxon>Chitinophagia</taxon>
        <taxon>Chitinophagales</taxon>
        <taxon>Chitinophagaceae</taxon>
        <taxon>Haoranjiania</taxon>
    </lineage>
</organism>
<dbReference type="InterPro" id="IPR056792">
    <property type="entry name" value="PRC_RimM"/>
</dbReference>
<dbReference type="Pfam" id="PF24986">
    <property type="entry name" value="PRC_RimM"/>
    <property type="match status" value="1"/>
</dbReference>
<comment type="caution">
    <text evidence="8">The sequence shown here is derived from an EMBL/GenBank/DDBJ whole genome shotgun (WGS) entry which is preliminary data.</text>
</comment>
<dbReference type="GO" id="GO:0043022">
    <property type="term" value="F:ribosome binding"/>
    <property type="evidence" value="ECO:0007669"/>
    <property type="project" value="InterPro"/>
</dbReference>
<accession>A0AAE3IKG9</accession>
<dbReference type="GO" id="GO:0005840">
    <property type="term" value="C:ribosome"/>
    <property type="evidence" value="ECO:0007669"/>
    <property type="project" value="InterPro"/>
</dbReference>
<gene>
    <name evidence="5 8" type="primary">rimM</name>
    <name evidence="8" type="ORF">OD355_05405</name>
</gene>
<dbReference type="EMBL" id="JAOTPL010000005">
    <property type="protein sequence ID" value="MCU7693952.1"/>
    <property type="molecule type" value="Genomic_DNA"/>
</dbReference>
<dbReference type="Pfam" id="PF01782">
    <property type="entry name" value="RimM"/>
    <property type="match status" value="1"/>
</dbReference>
<evidence type="ECO:0000259" key="7">
    <source>
        <dbReference type="Pfam" id="PF24986"/>
    </source>
</evidence>
<evidence type="ECO:0000256" key="2">
    <source>
        <dbReference type="ARBA" id="ARBA00022517"/>
    </source>
</evidence>
<dbReference type="NCBIfam" id="TIGR02273">
    <property type="entry name" value="16S_RimM"/>
    <property type="match status" value="1"/>
</dbReference>
<reference evidence="8" key="1">
    <citation type="submission" date="2022-10" db="EMBL/GenBank/DDBJ databases">
        <authorList>
            <person name="Kim H.S."/>
            <person name="Kim J.-S."/>
            <person name="Suh M.K."/>
            <person name="Eom M.K."/>
            <person name="Lee J.-S."/>
        </authorList>
    </citation>
    <scope>NUCLEOTIDE SEQUENCE</scope>
    <source>
        <strain evidence="8">LIP-5</strain>
    </source>
</reference>
<dbReference type="SUPFAM" id="SSF50447">
    <property type="entry name" value="Translation proteins"/>
    <property type="match status" value="1"/>
</dbReference>